<dbReference type="InterPro" id="IPR006091">
    <property type="entry name" value="Acyl-CoA_Oxase/DH_mid-dom"/>
</dbReference>
<dbReference type="RefSeq" id="WP_065015587.1">
    <property type="nucleotide sequence ID" value="NZ_LZKJ01000147.1"/>
</dbReference>
<evidence type="ECO:0000256" key="3">
    <source>
        <dbReference type="ARBA" id="ARBA00022630"/>
    </source>
</evidence>
<name>A0A1A2Z260_9MYCO</name>
<proteinExistence type="inferred from homology"/>
<dbReference type="GO" id="GO:0005886">
    <property type="term" value="C:plasma membrane"/>
    <property type="evidence" value="ECO:0007669"/>
    <property type="project" value="TreeGrafter"/>
</dbReference>
<evidence type="ECO:0000256" key="5">
    <source>
        <dbReference type="ARBA" id="ARBA00023002"/>
    </source>
</evidence>
<dbReference type="InterPro" id="IPR009075">
    <property type="entry name" value="AcylCo_DH/oxidase_C"/>
</dbReference>
<protein>
    <submittedName>
        <fullName evidence="10">Acyl-CoA dehydrogenase</fullName>
    </submittedName>
</protein>
<evidence type="ECO:0000259" key="8">
    <source>
        <dbReference type="Pfam" id="PF02770"/>
    </source>
</evidence>
<dbReference type="OrthoDB" id="3964153at2"/>
<evidence type="ECO:0000313" key="11">
    <source>
        <dbReference type="Proteomes" id="UP000093592"/>
    </source>
</evidence>
<dbReference type="FunFam" id="2.40.110.10:FF:000011">
    <property type="entry name" value="Acyl-CoA dehydrogenase FadE34"/>
    <property type="match status" value="1"/>
</dbReference>
<evidence type="ECO:0000259" key="9">
    <source>
        <dbReference type="Pfam" id="PF02771"/>
    </source>
</evidence>
<evidence type="ECO:0000259" key="7">
    <source>
        <dbReference type="Pfam" id="PF00441"/>
    </source>
</evidence>
<comment type="similarity">
    <text evidence="2 6">Belongs to the acyl-CoA dehydrogenase family.</text>
</comment>
<gene>
    <name evidence="10" type="ORF">A5707_05015</name>
</gene>
<dbReference type="SUPFAM" id="SSF56645">
    <property type="entry name" value="Acyl-CoA dehydrogenase NM domain-like"/>
    <property type="match status" value="1"/>
</dbReference>
<dbReference type="GO" id="GO:0050660">
    <property type="term" value="F:flavin adenine dinucleotide binding"/>
    <property type="evidence" value="ECO:0007669"/>
    <property type="project" value="InterPro"/>
</dbReference>
<dbReference type="Proteomes" id="UP000093592">
    <property type="component" value="Unassembled WGS sequence"/>
</dbReference>
<evidence type="ECO:0000256" key="6">
    <source>
        <dbReference type="RuleBase" id="RU362125"/>
    </source>
</evidence>
<dbReference type="Gene3D" id="1.20.140.10">
    <property type="entry name" value="Butyryl-CoA Dehydrogenase, subunit A, domain 3"/>
    <property type="match status" value="1"/>
</dbReference>
<keyword evidence="5 6" id="KW-0560">Oxidoreductase</keyword>
<feature type="domain" description="Acyl-CoA dehydrogenase/oxidase C-terminal" evidence="7">
    <location>
        <begin position="232"/>
        <end position="383"/>
    </location>
</feature>
<evidence type="ECO:0000313" key="10">
    <source>
        <dbReference type="EMBL" id="OBI43592.1"/>
    </source>
</evidence>
<keyword evidence="3 6" id="KW-0285">Flavoprotein</keyword>
<dbReference type="Gene3D" id="1.10.540.10">
    <property type="entry name" value="Acyl-CoA dehydrogenase/oxidase, N-terminal domain"/>
    <property type="match status" value="1"/>
</dbReference>
<dbReference type="EMBL" id="LZKJ01000147">
    <property type="protein sequence ID" value="OBI43592.1"/>
    <property type="molecule type" value="Genomic_DNA"/>
</dbReference>
<dbReference type="InterPro" id="IPR009100">
    <property type="entry name" value="AcylCoA_DH/oxidase_NM_dom_sf"/>
</dbReference>
<dbReference type="Pfam" id="PF02771">
    <property type="entry name" value="Acyl-CoA_dh_N"/>
    <property type="match status" value="1"/>
</dbReference>
<keyword evidence="4 6" id="KW-0274">FAD</keyword>
<evidence type="ECO:0000256" key="1">
    <source>
        <dbReference type="ARBA" id="ARBA00001974"/>
    </source>
</evidence>
<accession>A0A1A2Z260</accession>
<comment type="cofactor">
    <cofactor evidence="1 6">
        <name>FAD</name>
        <dbReference type="ChEBI" id="CHEBI:57692"/>
    </cofactor>
</comment>
<dbReference type="InterPro" id="IPR046373">
    <property type="entry name" value="Acyl-CoA_Oxase/DH_mid-dom_sf"/>
</dbReference>
<comment type="caution">
    <text evidence="10">The sequence shown here is derived from an EMBL/GenBank/DDBJ whole genome shotgun (WGS) entry which is preliminary data.</text>
</comment>
<organism evidence="10 11">
    <name type="scientific">Mycobacterium kyorinense</name>
    <dbReference type="NCBI Taxonomy" id="487514"/>
    <lineage>
        <taxon>Bacteria</taxon>
        <taxon>Bacillati</taxon>
        <taxon>Actinomycetota</taxon>
        <taxon>Actinomycetes</taxon>
        <taxon>Mycobacteriales</taxon>
        <taxon>Mycobacteriaceae</taxon>
        <taxon>Mycobacterium</taxon>
    </lineage>
</organism>
<feature type="domain" description="Acyl-CoA oxidase/dehydrogenase middle" evidence="8">
    <location>
        <begin position="125"/>
        <end position="220"/>
    </location>
</feature>
<dbReference type="Gene3D" id="2.40.110.10">
    <property type="entry name" value="Butyryl-CoA Dehydrogenase, subunit A, domain 2"/>
    <property type="match status" value="1"/>
</dbReference>
<dbReference type="SUPFAM" id="SSF47203">
    <property type="entry name" value="Acyl-CoA dehydrogenase C-terminal domain-like"/>
    <property type="match status" value="1"/>
</dbReference>
<dbReference type="Pfam" id="PF00441">
    <property type="entry name" value="Acyl-CoA_dh_1"/>
    <property type="match status" value="1"/>
</dbReference>
<feature type="domain" description="Acyl-CoA dehydrogenase/oxidase N-terminal" evidence="9">
    <location>
        <begin position="6"/>
        <end position="119"/>
    </location>
</feature>
<dbReference type="PANTHER" id="PTHR43292:SF3">
    <property type="entry name" value="ACYL-COA DEHYDROGENASE FADE29"/>
    <property type="match status" value="1"/>
</dbReference>
<dbReference type="InterPro" id="IPR037069">
    <property type="entry name" value="AcylCoA_DH/ox_N_sf"/>
</dbReference>
<sequence length="386" mass="42543">MQLALTADEAAFRDELRTFYTTQIPAEIRERVRLGLPPSRDDLATSHKILNDHGLAVPSWPVEWGGKDWTPAQHQIWLDEMQLASVPEPLNFNAKMVGPVIAEFGSQETKQRFLPPTAALDIWWCQGFSEPEAGSDLASLRTTAVRDGDSYVVNGQKTWTTLGQYADWIFCLVRTDPQAPKKQAGISFLLIELDTPGITMRPIKLIDGGHEVNEVFFEDVRVPADQLVGEENQGWTYAKFLLGNERTGIAQVGRTKVRLAEVKQRATETGLLDDPLFAARLAEAENEVLTLELTQMRVASGSSGGKPNPASSVLKLRGSQLQQTATELLMEVAGPDALPFDSDDDIASPGWAQRSAPHYLNYRKTSIYGGSNEVQRTIIASTILGL</sequence>
<dbReference type="Pfam" id="PF02770">
    <property type="entry name" value="Acyl-CoA_dh_M"/>
    <property type="match status" value="1"/>
</dbReference>
<dbReference type="PANTHER" id="PTHR43292">
    <property type="entry name" value="ACYL-COA DEHYDROGENASE"/>
    <property type="match status" value="1"/>
</dbReference>
<reference evidence="11" key="1">
    <citation type="submission" date="2016-06" db="EMBL/GenBank/DDBJ databases">
        <authorList>
            <person name="Sutton G."/>
            <person name="Brinkac L."/>
            <person name="Sanka R."/>
            <person name="Adams M."/>
            <person name="Lau E."/>
            <person name="Sam S."/>
            <person name="Sreng N."/>
            <person name="Him V."/>
            <person name="Kerleguer A."/>
            <person name="Cheng S."/>
        </authorList>
    </citation>
    <scope>NUCLEOTIDE SEQUENCE [LARGE SCALE GENOMIC DNA]</scope>
    <source>
        <strain evidence="11">E861</strain>
    </source>
</reference>
<evidence type="ECO:0000256" key="4">
    <source>
        <dbReference type="ARBA" id="ARBA00022827"/>
    </source>
</evidence>
<dbReference type="InterPro" id="IPR013786">
    <property type="entry name" value="AcylCoA_DH/ox_N"/>
</dbReference>
<dbReference type="AlphaFoldDB" id="A0A1A2Z260"/>
<dbReference type="InterPro" id="IPR036250">
    <property type="entry name" value="AcylCo_DH-like_C"/>
</dbReference>
<evidence type="ECO:0000256" key="2">
    <source>
        <dbReference type="ARBA" id="ARBA00009347"/>
    </source>
</evidence>
<dbReference type="InterPro" id="IPR052161">
    <property type="entry name" value="Mycobact_Acyl-CoA_DH"/>
</dbReference>
<dbReference type="GO" id="GO:0016627">
    <property type="term" value="F:oxidoreductase activity, acting on the CH-CH group of donors"/>
    <property type="evidence" value="ECO:0007669"/>
    <property type="project" value="InterPro"/>
</dbReference>